<proteinExistence type="predicted"/>
<gene>
    <name evidence="1" type="ORF">ACH46_08345</name>
</gene>
<dbReference type="OrthoDB" id="4547921at2"/>
<reference evidence="1 2" key="2">
    <citation type="journal article" date="2017" name="Int. J. Syst. Evol. Microbiol.">
        <title>Gordonia phthalatica sp. nov., a di-n-butyl phthalate-degrading bacterium isolated from activated sludge.</title>
        <authorList>
            <person name="Jin D."/>
            <person name="Kong X."/>
            <person name="Jia M."/>
            <person name="Yu X."/>
            <person name="Wang X."/>
            <person name="Zhuang X."/>
            <person name="Deng Y."/>
            <person name="Bai Z."/>
        </authorList>
    </citation>
    <scope>NUCLEOTIDE SEQUENCE [LARGE SCALE GENOMIC DNA]</scope>
    <source>
        <strain evidence="1 2">QH-11</strain>
    </source>
</reference>
<protein>
    <submittedName>
        <fullName evidence="1">Uncharacterized protein</fullName>
    </submittedName>
</protein>
<reference evidence="2" key="1">
    <citation type="submission" date="2015-06" db="EMBL/GenBank/DDBJ databases">
        <title>Complete genome sequence and metabolic analysis of phthalate degradation pathway in Gordonia sp. QH-11.</title>
        <authorList>
            <person name="Jin D."/>
            <person name="Kong X."/>
            <person name="Bai Z."/>
        </authorList>
    </citation>
    <scope>NUCLEOTIDE SEQUENCE [LARGE SCALE GENOMIC DNA]</scope>
    <source>
        <strain evidence="2">QH-11</strain>
    </source>
</reference>
<sequence length="362" mass="40320">MSTSEEVDRWKHVLKQAVTPSAMAINIMRKARVDFATAQASVVMVGTITDPVLEHWRTAQPEEGSHLHAVIAPVINAVEELDPTDVRLRPVTDALDLIEVAQEQLDAGVTDSETADDVVREMVLDLKTLVVSARLAHVGVMNLIDGEWDTRATAINSGRSGESSLYVDVMTLESTNTESVTTVPFSELRASIDPGVATVQEYIEQGEFDTVVQSRFASQWVVTFVTEWELNYRPRLARIHGCAGRDIASELMRDLGFMRNDYVHKRGIASSKQGRCKRLKWFSKGDNMQPRHEHYQQLFEEFEREREAFTTKPKPVKTSKVELKAQVPQVVADRFSAIAGELGLTDGEALGAAVDAWCDAHE</sequence>
<dbReference type="PATRIC" id="fig|1136941.3.peg.1697"/>
<evidence type="ECO:0000313" key="1">
    <source>
        <dbReference type="EMBL" id="ALG84507.1"/>
    </source>
</evidence>
<accession>A0A0N9NFR9</accession>
<dbReference type="KEGG" id="goq:ACH46_08345"/>
<keyword evidence="2" id="KW-1185">Reference proteome</keyword>
<name>A0A0N9NFR9_9ACTN</name>
<evidence type="ECO:0000313" key="2">
    <source>
        <dbReference type="Proteomes" id="UP000063789"/>
    </source>
</evidence>
<dbReference type="RefSeq" id="WP_062392493.1">
    <property type="nucleotide sequence ID" value="NZ_CP011853.1"/>
</dbReference>
<dbReference type="EMBL" id="CP011853">
    <property type="protein sequence ID" value="ALG84507.1"/>
    <property type="molecule type" value="Genomic_DNA"/>
</dbReference>
<organism evidence="1 2">
    <name type="scientific">Gordonia phthalatica</name>
    <dbReference type="NCBI Taxonomy" id="1136941"/>
    <lineage>
        <taxon>Bacteria</taxon>
        <taxon>Bacillati</taxon>
        <taxon>Actinomycetota</taxon>
        <taxon>Actinomycetes</taxon>
        <taxon>Mycobacteriales</taxon>
        <taxon>Gordoniaceae</taxon>
        <taxon>Gordonia</taxon>
    </lineage>
</organism>
<dbReference type="Proteomes" id="UP000063789">
    <property type="component" value="Chromosome"/>
</dbReference>
<dbReference type="AlphaFoldDB" id="A0A0N9NFR9"/>